<evidence type="ECO:0000256" key="4">
    <source>
        <dbReference type="PROSITE-ProRule" id="PRU00228"/>
    </source>
</evidence>
<keyword evidence="3" id="KW-0862">Zinc</keyword>
<dbReference type="InterPro" id="IPR001841">
    <property type="entry name" value="Znf_RING"/>
</dbReference>
<accession>A0AAQ3KJP9</accession>
<dbReference type="PANTHER" id="PTHR15898:SF13">
    <property type="entry name" value="BIFUNCTIONAL APOPTOSIS REGULATOR"/>
    <property type="match status" value="1"/>
</dbReference>
<keyword evidence="2 4" id="KW-0863">Zinc-finger</keyword>
<gene>
    <name evidence="8" type="ORF">Cni_G18711</name>
</gene>
<dbReference type="Gene3D" id="3.30.60.90">
    <property type="match status" value="1"/>
</dbReference>
<dbReference type="AlphaFoldDB" id="A0AAQ3KJP9"/>
<dbReference type="SUPFAM" id="SSF57850">
    <property type="entry name" value="RING/U-box"/>
    <property type="match status" value="3"/>
</dbReference>
<dbReference type="GO" id="GO:0061630">
    <property type="term" value="F:ubiquitin protein ligase activity"/>
    <property type="evidence" value="ECO:0007669"/>
    <property type="project" value="TreeGrafter"/>
</dbReference>
<proteinExistence type="predicted"/>
<evidence type="ECO:0000256" key="1">
    <source>
        <dbReference type="ARBA" id="ARBA00022723"/>
    </source>
</evidence>
<dbReference type="FunFam" id="3.30.40.10:FF:000489">
    <property type="entry name" value="E3 ubiquitin-protein ligase PRT1"/>
    <property type="match status" value="1"/>
</dbReference>
<evidence type="ECO:0000313" key="8">
    <source>
        <dbReference type="EMBL" id="WOL09957.1"/>
    </source>
</evidence>
<evidence type="ECO:0008006" key="10">
    <source>
        <dbReference type="Google" id="ProtNLM"/>
    </source>
</evidence>
<dbReference type="InterPro" id="IPR000433">
    <property type="entry name" value="Znf_ZZ"/>
</dbReference>
<feature type="compositionally biased region" description="Acidic residues" evidence="5">
    <location>
        <begin position="370"/>
        <end position="391"/>
    </location>
</feature>
<organism evidence="8 9">
    <name type="scientific">Canna indica</name>
    <name type="common">Indian-shot</name>
    <dbReference type="NCBI Taxonomy" id="4628"/>
    <lineage>
        <taxon>Eukaryota</taxon>
        <taxon>Viridiplantae</taxon>
        <taxon>Streptophyta</taxon>
        <taxon>Embryophyta</taxon>
        <taxon>Tracheophyta</taxon>
        <taxon>Spermatophyta</taxon>
        <taxon>Magnoliopsida</taxon>
        <taxon>Liliopsida</taxon>
        <taxon>Zingiberales</taxon>
        <taxon>Cannaceae</taxon>
        <taxon>Canna</taxon>
    </lineage>
</organism>
<evidence type="ECO:0000256" key="3">
    <source>
        <dbReference type="ARBA" id="ARBA00022833"/>
    </source>
</evidence>
<dbReference type="Pfam" id="PF00569">
    <property type="entry name" value="ZZ"/>
    <property type="match status" value="1"/>
</dbReference>
<evidence type="ECO:0000313" key="9">
    <source>
        <dbReference type="Proteomes" id="UP001327560"/>
    </source>
</evidence>
<feature type="region of interest" description="Disordered" evidence="5">
    <location>
        <begin position="1"/>
        <end position="23"/>
    </location>
</feature>
<dbReference type="Gene3D" id="3.30.40.10">
    <property type="entry name" value="Zinc/RING finger domain, C3HC4 (zinc finger)"/>
    <property type="match status" value="2"/>
</dbReference>
<sequence length="391" mass="44241">MADRETAKFSASSSSSAEEEAGGTLSNESSSLFQCCVCLDLLYKPIVLACGHSSCFWCVHKAMHQWRESHCAICRRPYKHFPSICQLLHLLLLKLEPADYKRREMEVLEEEKNAGVYSPQFVDSDVGKLHTVNDNGTSTANIKDRRPEDFEHLENIIKRKVSVDDVMCSLCERMLYQPAVLNCGHVYCQSCLSDLSGEPLQCHVCQSLHPGDFPNVCLNLGHFLEEVFPREYAMRREEVQLKKAQRPTANPSPNSVQAQKATEKIGLRDMYFCLSEDMSDVHVGVGCDSCGVYPIIGKRYKCKDCTEAIGFDLCEACYNTSSKLPGRFNQQHTPDHKFELDDSQLLRNILMRSALQLDISEQGHQLVSVPEDDDPHDYENHDDEGNGYEEK</sequence>
<feature type="region of interest" description="Disordered" evidence="5">
    <location>
        <begin position="367"/>
        <end position="391"/>
    </location>
</feature>
<dbReference type="FunFam" id="3.30.60.90:FF:000014">
    <property type="entry name" value="E3 ubiquitin-protein ligase PRT1"/>
    <property type="match status" value="1"/>
</dbReference>
<evidence type="ECO:0000256" key="5">
    <source>
        <dbReference type="SAM" id="MobiDB-lite"/>
    </source>
</evidence>
<feature type="domain" description="RING-type" evidence="6">
    <location>
        <begin position="168"/>
        <end position="206"/>
    </location>
</feature>
<keyword evidence="9" id="KW-1185">Reference proteome</keyword>
<reference evidence="8 9" key="1">
    <citation type="submission" date="2023-10" db="EMBL/GenBank/DDBJ databases">
        <title>Chromosome-scale genome assembly provides insights into flower coloration mechanisms of Canna indica.</title>
        <authorList>
            <person name="Li C."/>
        </authorList>
    </citation>
    <scope>NUCLEOTIDE SEQUENCE [LARGE SCALE GENOMIC DNA]</scope>
    <source>
        <tissue evidence="8">Flower</tissue>
    </source>
</reference>
<name>A0AAQ3KJP9_9LILI</name>
<evidence type="ECO:0000259" key="7">
    <source>
        <dbReference type="PROSITE" id="PS50135"/>
    </source>
</evidence>
<keyword evidence="1" id="KW-0479">Metal-binding</keyword>
<dbReference type="PROSITE" id="PS50135">
    <property type="entry name" value="ZF_ZZ_2"/>
    <property type="match status" value="1"/>
</dbReference>
<dbReference type="GO" id="GO:0008270">
    <property type="term" value="F:zinc ion binding"/>
    <property type="evidence" value="ECO:0007669"/>
    <property type="project" value="UniProtKB-KW"/>
</dbReference>
<feature type="domain" description="RING-type" evidence="6">
    <location>
        <begin position="35"/>
        <end position="75"/>
    </location>
</feature>
<dbReference type="PANTHER" id="PTHR15898">
    <property type="entry name" value="BIFUNCTIONAL APOPTOSIS REGULATOR"/>
    <property type="match status" value="1"/>
</dbReference>
<dbReference type="InterPro" id="IPR017907">
    <property type="entry name" value="Znf_RING_CS"/>
</dbReference>
<dbReference type="InterPro" id="IPR013083">
    <property type="entry name" value="Znf_RING/FYVE/PHD"/>
</dbReference>
<dbReference type="Pfam" id="PF00097">
    <property type="entry name" value="zf-C3HC4"/>
    <property type="match status" value="1"/>
</dbReference>
<dbReference type="SMART" id="SM00291">
    <property type="entry name" value="ZnF_ZZ"/>
    <property type="match status" value="1"/>
</dbReference>
<feature type="domain" description="ZZ-type" evidence="7">
    <location>
        <begin position="282"/>
        <end position="346"/>
    </location>
</feature>
<evidence type="ECO:0000256" key="2">
    <source>
        <dbReference type="ARBA" id="ARBA00022771"/>
    </source>
</evidence>
<dbReference type="PROSITE" id="PS50089">
    <property type="entry name" value="ZF_RING_2"/>
    <property type="match status" value="2"/>
</dbReference>
<dbReference type="EMBL" id="CP136895">
    <property type="protein sequence ID" value="WOL09957.1"/>
    <property type="molecule type" value="Genomic_DNA"/>
</dbReference>
<dbReference type="InterPro" id="IPR018957">
    <property type="entry name" value="Znf_C3HC4_RING-type"/>
</dbReference>
<dbReference type="SMART" id="SM00184">
    <property type="entry name" value="RING"/>
    <property type="match status" value="2"/>
</dbReference>
<protein>
    <recommendedName>
        <fullName evidence="10">E3 ubiquitin-protein ligase PRT1</fullName>
    </recommendedName>
</protein>
<dbReference type="Proteomes" id="UP001327560">
    <property type="component" value="Chromosome 6"/>
</dbReference>
<dbReference type="PROSITE" id="PS00518">
    <property type="entry name" value="ZF_RING_1"/>
    <property type="match status" value="1"/>
</dbReference>
<dbReference type="InterPro" id="IPR043145">
    <property type="entry name" value="Znf_ZZ_sf"/>
</dbReference>
<dbReference type="GO" id="GO:0043161">
    <property type="term" value="P:proteasome-mediated ubiquitin-dependent protein catabolic process"/>
    <property type="evidence" value="ECO:0007669"/>
    <property type="project" value="TreeGrafter"/>
</dbReference>
<evidence type="ECO:0000259" key="6">
    <source>
        <dbReference type="PROSITE" id="PS50089"/>
    </source>
</evidence>